<comment type="caution">
    <text evidence="2">The sequence shown here is derived from an EMBL/GenBank/DDBJ whole genome shotgun (WGS) entry which is preliminary data.</text>
</comment>
<reference evidence="2 3" key="1">
    <citation type="journal article" date="2023" name="Int. J. Syst. Evol. Microbiol.">
        <title>The observation of taxonomic boundaries for the 16SrII and 16SrXXV phytoplasmas using genome-based delimitation.</title>
        <authorList>
            <person name="Rodrigues Jardim B."/>
            <person name="Tran-Nguyen L.T.T."/>
            <person name="Gambley C."/>
            <person name="Al-Sadi A.M."/>
            <person name="Al-Subhi A.M."/>
            <person name="Foissac X."/>
            <person name="Salar P."/>
            <person name="Cai H."/>
            <person name="Yang J.Y."/>
            <person name="Davis R."/>
            <person name="Jones L."/>
            <person name="Rodoni B."/>
            <person name="Constable F.E."/>
        </authorList>
    </citation>
    <scope>NUCLEOTIDE SEQUENCE [LARGE SCALE GENOMIC DNA]</scope>
    <source>
        <strain evidence="2">BAWM-BFA-CoWB</strain>
    </source>
</reference>
<dbReference type="Proteomes" id="UP001170666">
    <property type="component" value="Unassembled WGS sequence"/>
</dbReference>
<feature type="domain" description="Reverse transcriptase" evidence="1">
    <location>
        <begin position="25"/>
        <end position="83"/>
    </location>
</feature>
<evidence type="ECO:0000313" key="3">
    <source>
        <dbReference type="Proteomes" id="UP001170666"/>
    </source>
</evidence>
<protein>
    <submittedName>
        <fullName evidence="2">Reverse transcriptase domain-containing protein</fullName>
    </submittedName>
</protein>
<keyword evidence="2" id="KW-0695">RNA-directed DNA polymerase</keyword>
<name>A0ABT9D183_9MOLU</name>
<dbReference type="SUPFAM" id="SSF56672">
    <property type="entry name" value="DNA/RNA polymerases"/>
    <property type="match status" value="1"/>
</dbReference>
<dbReference type="InterPro" id="IPR000477">
    <property type="entry name" value="RT_dom"/>
</dbReference>
<sequence>MGRHGLSKNQHHKLEFDILINLNPKPRFEYIRYADDFIIGVKGEFNKAERIKNQVMQWLEQDLQLKVSKDKSRIVKANKGIRFFILHD</sequence>
<evidence type="ECO:0000313" key="2">
    <source>
        <dbReference type="EMBL" id="MDO8057291.1"/>
    </source>
</evidence>
<dbReference type="Pfam" id="PF00078">
    <property type="entry name" value="RVT_1"/>
    <property type="match status" value="1"/>
</dbReference>
<keyword evidence="2" id="KW-0808">Transferase</keyword>
<accession>A0ABT9D183</accession>
<gene>
    <name evidence="2" type="ORF">OC698_01095</name>
</gene>
<dbReference type="EMBL" id="JAOSIT010000008">
    <property type="protein sequence ID" value="MDO8057291.1"/>
    <property type="molecule type" value="Genomic_DNA"/>
</dbReference>
<dbReference type="InterPro" id="IPR043502">
    <property type="entry name" value="DNA/RNA_pol_sf"/>
</dbReference>
<evidence type="ECO:0000259" key="1">
    <source>
        <dbReference type="Pfam" id="PF00078"/>
    </source>
</evidence>
<dbReference type="GO" id="GO:0003964">
    <property type="term" value="F:RNA-directed DNA polymerase activity"/>
    <property type="evidence" value="ECO:0007669"/>
    <property type="project" value="UniProtKB-KW"/>
</dbReference>
<keyword evidence="3" id="KW-1185">Reference proteome</keyword>
<proteinExistence type="predicted"/>
<organism evidence="2 3">
    <name type="scientific">Candidatus Phytoplasma gossypii</name>
    <dbReference type="NCBI Taxonomy" id="2982629"/>
    <lineage>
        <taxon>Bacteria</taxon>
        <taxon>Bacillati</taxon>
        <taxon>Mycoplasmatota</taxon>
        <taxon>Mollicutes</taxon>
        <taxon>Acholeplasmatales</taxon>
        <taxon>Acholeplasmataceae</taxon>
        <taxon>Candidatus Phytoplasma</taxon>
        <taxon>16SrII (Peanut WB group)</taxon>
    </lineage>
</organism>
<keyword evidence="2" id="KW-0548">Nucleotidyltransferase</keyword>